<organism evidence="2 3">
    <name type="scientific">Escherichia coli</name>
    <dbReference type="NCBI Taxonomy" id="562"/>
    <lineage>
        <taxon>Bacteria</taxon>
        <taxon>Pseudomonadati</taxon>
        <taxon>Pseudomonadota</taxon>
        <taxon>Gammaproteobacteria</taxon>
        <taxon>Enterobacterales</taxon>
        <taxon>Enterobacteriaceae</taxon>
        <taxon>Escherichia</taxon>
    </lineage>
</organism>
<reference evidence="2 3" key="1">
    <citation type="submission" date="2018-06" db="EMBL/GenBank/DDBJ databases">
        <authorList>
            <consortium name="Pathogen Informatics"/>
            <person name="Doyle S."/>
        </authorList>
    </citation>
    <scope>NUCLEOTIDE SEQUENCE [LARGE SCALE GENOMIC DNA]</scope>
    <source>
        <strain evidence="2 3">NCTC9073</strain>
    </source>
</reference>
<accession>A0A2X1N563</accession>
<keyword evidence="1" id="KW-1133">Transmembrane helix</keyword>
<keyword evidence="1" id="KW-0812">Transmembrane</keyword>
<gene>
    <name evidence="2" type="primary">alsC_2</name>
    <name evidence="2" type="ORF">NCTC9073_04130</name>
</gene>
<keyword evidence="1" id="KW-0472">Membrane</keyword>
<proteinExistence type="predicted"/>
<name>A0A2X1N563_ECOLX</name>
<dbReference type="Proteomes" id="UP000250780">
    <property type="component" value="Unassembled WGS sequence"/>
</dbReference>
<protein>
    <submittedName>
        <fullName evidence="2">D-allose transporter subunit</fullName>
    </submittedName>
</protein>
<evidence type="ECO:0000256" key="1">
    <source>
        <dbReference type="SAM" id="Phobius"/>
    </source>
</evidence>
<dbReference type="AlphaFoldDB" id="A0A2X1N563"/>
<sequence>MIGGLIIGTINNGLNILQVQTYYQLVVMGGLIIAAVALDRLISK</sequence>
<dbReference type="EMBL" id="UASD01000008">
    <property type="protein sequence ID" value="SPX12753.1"/>
    <property type="molecule type" value="Genomic_DNA"/>
</dbReference>
<evidence type="ECO:0000313" key="2">
    <source>
        <dbReference type="EMBL" id="SPX12753.1"/>
    </source>
</evidence>
<feature type="transmembrane region" description="Helical" evidence="1">
    <location>
        <begin position="22"/>
        <end position="42"/>
    </location>
</feature>
<evidence type="ECO:0000313" key="3">
    <source>
        <dbReference type="Proteomes" id="UP000250780"/>
    </source>
</evidence>